<reference evidence="4" key="1">
    <citation type="submission" date="2014-08" db="EMBL/GenBank/DDBJ databases">
        <authorList>
            <person name="Murali S."/>
            <person name="Richards S."/>
            <person name="Bandaranaike D."/>
            <person name="Bellair M."/>
            <person name="Blankenburg K."/>
            <person name="Chao H."/>
            <person name="Dinh H."/>
            <person name="Doddapaneni H."/>
            <person name="Dugan-Rocha S."/>
            <person name="Elkadiri S."/>
            <person name="Gnanaolivu R."/>
            <person name="Hughes D."/>
            <person name="Lee S."/>
            <person name="Li M."/>
            <person name="Ming W."/>
            <person name="Munidasa M."/>
            <person name="Muniz J."/>
            <person name="Nguyen L."/>
            <person name="Osuji N."/>
            <person name="Pu L.-L."/>
            <person name="Puazo M."/>
            <person name="Skinner E."/>
            <person name="Qu C."/>
            <person name="Quiroz J."/>
            <person name="Raj R."/>
            <person name="Weissenberger G."/>
            <person name="Xin Y."/>
            <person name="Zou X."/>
            <person name="Han Y."/>
            <person name="Worley K."/>
            <person name="Muzny D."/>
            <person name="Gibbs R."/>
        </authorList>
    </citation>
    <scope>NUCLEOTIDE SEQUENCE</scope>
    <source>
        <strain evidence="4">HAZT.00-mixed</strain>
        <tissue evidence="4">Whole organism</tissue>
    </source>
</reference>
<feature type="compositionally biased region" description="Polar residues" evidence="2">
    <location>
        <begin position="114"/>
        <end position="127"/>
    </location>
</feature>
<dbReference type="Proteomes" id="UP000711488">
    <property type="component" value="Unassembled WGS sequence"/>
</dbReference>
<evidence type="ECO:0000313" key="4">
    <source>
        <dbReference type="EMBL" id="KAA0183357.1"/>
    </source>
</evidence>
<dbReference type="Pfam" id="PF18701">
    <property type="entry name" value="DUF5641"/>
    <property type="match status" value="1"/>
</dbReference>
<organism evidence="4">
    <name type="scientific">Hyalella azteca</name>
    <name type="common">Amphipod</name>
    <dbReference type="NCBI Taxonomy" id="294128"/>
    <lineage>
        <taxon>Eukaryota</taxon>
        <taxon>Metazoa</taxon>
        <taxon>Ecdysozoa</taxon>
        <taxon>Arthropoda</taxon>
        <taxon>Crustacea</taxon>
        <taxon>Multicrustacea</taxon>
        <taxon>Malacostraca</taxon>
        <taxon>Eumalacostraca</taxon>
        <taxon>Peracarida</taxon>
        <taxon>Amphipoda</taxon>
        <taxon>Senticaudata</taxon>
        <taxon>Talitrida</taxon>
        <taxon>Talitroidea</taxon>
        <taxon>Hyalellidae</taxon>
        <taxon>Hyalella</taxon>
    </lineage>
</organism>
<feature type="compositionally biased region" description="Polar residues" evidence="2">
    <location>
        <begin position="418"/>
        <end position="427"/>
    </location>
</feature>
<dbReference type="PANTHER" id="PTHR47331">
    <property type="entry name" value="PHD-TYPE DOMAIN-CONTAINING PROTEIN"/>
    <property type="match status" value="1"/>
</dbReference>
<comment type="caution">
    <text evidence="4">The sequence shown here is derived from an EMBL/GenBank/DDBJ whole genome shotgun (WGS) entry which is preliminary data.</text>
</comment>
<name>A0A6A0GNS9_HYAAZ</name>
<dbReference type="AlphaFoldDB" id="A0A6A0GNS9"/>
<evidence type="ECO:0000256" key="1">
    <source>
        <dbReference type="SAM" id="Coils"/>
    </source>
</evidence>
<accession>A0A6A0GNS9</accession>
<keyword evidence="1" id="KW-0175">Coiled coil</keyword>
<feature type="region of interest" description="Disordered" evidence="2">
    <location>
        <begin position="406"/>
        <end position="437"/>
    </location>
</feature>
<protein>
    <recommendedName>
        <fullName evidence="3">DUF5641 domain-containing protein</fullName>
    </recommendedName>
</protein>
<proteinExistence type="predicted"/>
<dbReference type="EMBL" id="JQDR03017816">
    <property type="protein sequence ID" value="KAA0183357.1"/>
    <property type="molecule type" value="Genomic_DNA"/>
</dbReference>
<evidence type="ECO:0000259" key="3">
    <source>
        <dbReference type="Pfam" id="PF18701"/>
    </source>
</evidence>
<reference evidence="4" key="2">
    <citation type="journal article" date="2018" name="Environ. Sci. Technol.">
        <title>The Toxicogenome of Hyalella azteca: A Model for Sediment Ecotoxicology and Evolutionary Toxicology.</title>
        <authorList>
            <person name="Poynton H.C."/>
            <person name="Hasenbein S."/>
            <person name="Benoit J.B."/>
            <person name="Sepulveda M.S."/>
            <person name="Poelchau M.F."/>
            <person name="Hughes D.S.T."/>
            <person name="Murali S.C."/>
            <person name="Chen S."/>
            <person name="Glastad K.M."/>
            <person name="Goodisman M.A.D."/>
            <person name="Werren J.H."/>
            <person name="Vineis J.H."/>
            <person name="Bowen J.L."/>
            <person name="Friedrich M."/>
            <person name="Jones J."/>
            <person name="Robertson H.M."/>
            <person name="Feyereisen R."/>
            <person name="Mechler-Hickson A."/>
            <person name="Mathers N."/>
            <person name="Lee C.E."/>
            <person name="Colbourne J.K."/>
            <person name="Biales A."/>
            <person name="Johnston J.S."/>
            <person name="Wellborn G.A."/>
            <person name="Rosendale A.J."/>
            <person name="Cridge A.G."/>
            <person name="Munoz-Torres M.C."/>
            <person name="Bain P.A."/>
            <person name="Manny A.R."/>
            <person name="Major K.M."/>
            <person name="Lambert F.N."/>
            <person name="Vulpe C.D."/>
            <person name="Tuck P."/>
            <person name="Blalock B.J."/>
            <person name="Lin Y.Y."/>
            <person name="Smith M.E."/>
            <person name="Ochoa-Acuna H."/>
            <person name="Chen M.M."/>
            <person name="Childers C.P."/>
            <person name="Qu J."/>
            <person name="Dugan S."/>
            <person name="Lee S.L."/>
            <person name="Chao H."/>
            <person name="Dinh H."/>
            <person name="Han Y."/>
            <person name="Doddapaneni H."/>
            <person name="Worley K.C."/>
            <person name="Muzny D.M."/>
            <person name="Gibbs R.A."/>
            <person name="Richards S."/>
        </authorList>
    </citation>
    <scope>NUCLEOTIDE SEQUENCE</scope>
    <source>
        <strain evidence="4">HAZT.00-mixed</strain>
        <tissue evidence="4">Whole organism</tissue>
    </source>
</reference>
<sequence length="934" mass="104172">MSRNLQLLELRGRREEALLRERLARDKELILSNEHLDEPLLDQGIQAPRLTGSADACSIFSDDHFDSLEPETTRRGQVTFTLREETAFRNGNCILAFKTARLHSHEERPDANDAINNTRGPRVTNSERPVEPTSAFVSRPSTSDRARPFFLGSFDASTRHLALAELKRKPANPFNGEAHVFRSWLRSLLHRVDPLQPSPWDTIDILEAHTVGAPNYLIQTFKAAHCTDPARALEVIFAKLNQRFGAGEEVALGLRRKLSSFPSVKSSATDPTVAARLRQLSDLCLVVCAHLETVPDLRTLNYASGLEPIRNKLPDFLDLKWRDVTNRYMLEHGGNHPEFAVFCRFLEEKSFTKLDGESRRLVAFSHDLCLRCMGPHSADNCSAGVSCEHCQSPYHCSALHINTGGSVDRRSRDRGEPTGNTEATQRINPRPSRSGDANHVSCCTEICGDDSVRSCSKTVLVDVSSSVTGKTLRVYAIMDEQSSNSFVSPLIFDALSLTGEVHNYFISTLSGERIKMSGRVAVGLSVRGVNESCAYELPNLFENHHIPDTTAEVATPDIVSKHAHLKHLANKFVEFDPGPCVAVLIGRDAGALLASQLVSNEAPLVYKTPLGWTVVGSICQSAGHRGDPICLKSTIHESFAASPSVSGTNVFLKFQDDECLVYSAEDRKFLNIITNNMKVSDEGNLQAPLPFKSTNTQLPDDKSAVLRRQFYTLKRLKRSLGELSECLAAMKKDIDRHHVEHVPKDKIKDAAGKAWYLPTKWHEFYLKDLQLRRKWRGEKHSLSVGDVVLIREPNCKRNEWPMGVVESVKLSSDGLVRSARIGTIGMSKIVSMQAQLASEAELKQQIEDLRHSMANKEETARVAEARLKRSKFCAQHDQKLLQAQTLIDSGAVERRTLESKIAYDQRLRDLFENDLEVMAKQVIINVATVLLDVV</sequence>
<dbReference type="InterPro" id="IPR040676">
    <property type="entry name" value="DUF5641"/>
</dbReference>
<feature type="coiled-coil region" evidence="1">
    <location>
        <begin position="839"/>
        <end position="866"/>
    </location>
</feature>
<reference evidence="4" key="3">
    <citation type="submission" date="2019-06" db="EMBL/GenBank/DDBJ databases">
        <authorList>
            <person name="Poynton C."/>
            <person name="Hasenbein S."/>
            <person name="Benoit J.B."/>
            <person name="Sepulveda M.S."/>
            <person name="Poelchau M.F."/>
            <person name="Murali S.C."/>
            <person name="Chen S."/>
            <person name="Glastad K.M."/>
            <person name="Werren J.H."/>
            <person name="Vineis J.H."/>
            <person name="Bowen J.L."/>
            <person name="Friedrich M."/>
            <person name="Jones J."/>
            <person name="Robertson H.M."/>
            <person name="Feyereisen R."/>
            <person name="Mechler-Hickson A."/>
            <person name="Mathers N."/>
            <person name="Lee C.E."/>
            <person name="Colbourne J.K."/>
            <person name="Biales A."/>
            <person name="Johnston J.S."/>
            <person name="Wellborn G.A."/>
            <person name="Rosendale A.J."/>
            <person name="Cridge A.G."/>
            <person name="Munoz-Torres M.C."/>
            <person name="Bain P.A."/>
            <person name="Manny A.R."/>
            <person name="Major K.M."/>
            <person name="Lambert F.N."/>
            <person name="Vulpe C.D."/>
            <person name="Tuck P."/>
            <person name="Blalock B.J."/>
            <person name="Lin Y.-Y."/>
            <person name="Smith M.E."/>
            <person name="Ochoa-Acuna H."/>
            <person name="Chen M.-J.M."/>
            <person name="Childers C.P."/>
            <person name="Qu J."/>
            <person name="Dugan S."/>
            <person name="Lee S.L."/>
            <person name="Chao H."/>
            <person name="Dinh H."/>
            <person name="Han Y."/>
            <person name="Doddapaneni H."/>
            <person name="Worley K.C."/>
            <person name="Muzny D.M."/>
            <person name="Gibbs R.A."/>
            <person name="Richards S."/>
        </authorList>
    </citation>
    <scope>NUCLEOTIDE SEQUENCE</scope>
    <source>
        <strain evidence="4">HAZT.00-mixed</strain>
        <tissue evidence="4">Whole organism</tissue>
    </source>
</reference>
<feature type="domain" description="DUF5641" evidence="3">
    <location>
        <begin position="759"/>
        <end position="823"/>
    </location>
</feature>
<feature type="compositionally biased region" description="Basic and acidic residues" evidence="2">
    <location>
        <begin position="407"/>
        <end position="416"/>
    </location>
</feature>
<feature type="region of interest" description="Disordered" evidence="2">
    <location>
        <begin position="105"/>
        <end position="141"/>
    </location>
</feature>
<dbReference type="OrthoDB" id="7692148at2759"/>
<evidence type="ECO:0000256" key="2">
    <source>
        <dbReference type="SAM" id="MobiDB-lite"/>
    </source>
</evidence>
<gene>
    <name evidence="4" type="ORF">HAZT_HAZT002103</name>
</gene>
<dbReference type="PANTHER" id="PTHR47331:SF5">
    <property type="entry name" value="RIBONUCLEASE H"/>
    <property type="match status" value="1"/>
</dbReference>